<dbReference type="AlphaFoldDB" id="A0A1G8UZD9"/>
<evidence type="ECO:0000313" key="1">
    <source>
        <dbReference type="EMBL" id="SDJ58465.1"/>
    </source>
</evidence>
<dbReference type="SUPFAM" id="SSF46458">
    <property type="entry name" value="Globin-like"/>
    <property type="match status" value="1"/>
</dbReference>
<dbReference type="Gene3D" id="1.10.490.10">
    <property type="entry name" value="Globins"/>
    <property type="match status" value="1"/>
</dbReference>
<name>A0A1G8UZD9_9FLAO</name>
<dbReference type="OrthoDB" id="25954at2"/>
<proteinExistence type="predicted"/>
<dbReference type="GO" id="GO:0019825">
    <property type="term" value="F:oxygen binding"/>
    <property type="evidence" value="ECO:0007669"/>
    <property type="project" value="InterPro"/>
</dbReference>
<organism evidence="1 2">
    <name type="scientific">Flavobacterium noncentrifugens</name>
    <dbReference type="NCBI Taxonomy" id="1128970"/>
    <lineage>
        <taxon>Bacteria</taxon>
        <taxon>Pseudomonadati</taxon>
        <taxon>Bacteroidota</taxon>
        <taxon>Flavobacteriia</taxon>
        <taxon>Flavobacteriales</taxon>
        <taxon>Flavobacteriaceae</taxon>
        <taxon>Flavobacterium</taxon>
    </lineage>
</organism>
<reference evidence="1 2" key="1">
    <citation type="submission" date="2016-10" db="EMBL/GenBank/DDBJ databases">
        <authorList>
            <person name="de Groot N.N."/>
        </authorList>
    </citation>
    <scope>NUCLEOTIDE SEQUENCE [LARGE SCALE GENOMIC DNA]</scope>
    <source>
        <strain evidence="1 2">CGMCC 1.10076</strain>
    </source>
</reference>
<dbReference type="RefSeq" id="WP_091392616.1">
    <property type="nucleotide sequence ID" value="NZ_BKAI01000003.1"/>
</dbReference>
<dbReference type="EMBL" id="FNEZ01000002">
    <property type="protein sequence ID" value="SDJ58465.1"/>
    <property type="molecule type" value="Genomic_DNA"/>
</dbReference>
<sequence>MKDIQNRNDIDLLMRDFYGRLLNDPAISYVFTDVAKIDLEHHLPTIGDFWEQNLLHTGNYKNNVLQIHQQLHQKEKLSPELFEIWLDHFYIAIDANFGGKNSEKAKTRALSIATIMKIKMQ</sequence>
<dbReference type="CDD" id="cd08916">
    <property type="entry name" value="TrHb3_P"/>
    <property type="match status" value="1"/>
</dbReference>
<protein>
    <submittedName>
        <fullName evidence="1">Hemoglobin</fullName>
    </submittedName>
</protein>
<evidence type="ECO:0000313" key="2">
    <source>
        <dbReference type="Proteomes" id="UP000199580"/>
    </source>
</evidence>
<dbReference type="InterPro" id="IPR009050">
    <property type="entry name" value="Globin-like_sf"/>
</dbReference>
<dbReference type="STRING" id="1128970.SAMN04487935_1090"/>
<gene>
    <name evidence="1" type="ORF">SAMN04487935_1090</name>
</gene>
<accession>A0A1G8UZD9</accession>
<dbReference type="Proteomes" id="UP000199580">
    <property type="component" value="Unassembled WGS sequence"/>
</dbReference>
<dbReference type="GO" id="GO:0020037">
    <property type="term" value="F:heme binding"/>
    <property type="evidence" value="ECO:0007669"/>
    <property type="project" value="InterPro"/>
</dbReference>
<keyword evidence="2" id="KW-1185">Reference proteome</keyword>
<dbReference type="InterPro" id="IPR012292">
    <property type="entry name" value="Globin/Proto"/>
</dbReference>